<gene>
    <name evidence="2" type="ORF">NIOZUU157_00180</name>
</gene>
<keyword evidence="1" id="KW-0472">Membrane</keyword>
<protein>
    <submittedName>
        <fullName evidence="2">Uncharacterized protein</fullName>
    </submittedName>
</protein>
<keyword evidence="1" id="KW-0812">Transmembrane</keyword>
<keyword evidence="1" id="KW-1133">Transmembrane helix</keyword>
<sequence>MLCVFVSKIYLWTIALSVSIGACPVISKATYNKGLINSSKNQLGLISNSLMEFIAVKSCASVGSLAKTNFLNVPSDNLIELLPSLKLVIVLILVFNLSTEFLR</sequence>
<organism evidence="2">
    <name type="scientific">Virus NIOZ-UU157</name>
    <dbReference type="NCBI Taxonomy" id="2763269"/>
    <lineage>
        <taxon>Viruses</taxon>
    </lineage>
</organism>
<name>A0A7S9STY4_9VIRU</name>
<evidence type="ECO:0000256" key="1">
    <source>
        <dbReference type="SAM" id="Phobius"/>
    </source>
</evidence>
<dbReference type="EMBL" id="MW030553">
    <property type="protein sequence ID" value="QPI16293.1"/>
    <property type="molecule type" value="Genomic_DNA"/>
</dbReference>
<proteinExistence type="predicted"/>
<feature type="transmembrane region" description="Helical" evidence="1">
    <location>
        <begin position="78"/>
        <end position="97"/>
    </location>
</feature>
<reference evidence="2" key="1">
    <citation type="submission" date="2020-08" db="EMBL/GenBank/DDBJ databases">
        <title>Bridging the membrane lipid divide: bacteria of the FCB group superphylum have the potential to synthesize archaeal ether lipids.</title>
        <authorList>
            <person name="Villanueva L."/>
            <person name="von Meijenfeldt F.A.B."/>
            <person name="Westbye A.B."/>
            <person name="Yadav S."/>
            <person name="Hopmans E.C."/>
            <person name="Dutilh B.E."/>
            <person name="Sinninghe Damste J.S."/>
        </authorList>
    </citation>
    <scope>NUCLEOTIDE SEQUENCE</scope>
    <source>
        <strain evidence="2">NIOZ-UU157</strain>
    </source>
</reference>
<feature type="transmembrane region" description="Helical" evidence="1">
    <location>
        <begin position="12"/>
        <end position="31"/>
    </location>
</feature>
<evidence type="ECO:0000313" key="2">
    <source>
        <dbReference type="EMBL" id="QPI16293.1"/>
    </source>
</evidence>
<accession>A0A7S9STY4</accession>